<keyword evidence="1" id="KW-0472">Membrane</keyword>
<feature type="transmembrane region" description="Helical" evidence="1">
    <location>
        <begin position="101"/>
        <end position="120"/>
    </location>
</feature>
<dbReference type="AlphaFoldDB" id="A0AA86L2A9"/>
<keyword evidence="5" id="KW-1185">Reference proteome</keyword>
<feature type="domain" description="FecR protein" evidence="2">
    <location>
        <begin position="127"/>
        <end position="217"/>
    </location>
</feature>
<dbReference type="Pfam" id="PF16220">
    <property type="entry name" value="DUF4880"/>
    <property type="match status" value="1"/>
</dbReference>
<dbReference type="PANTHER" id="PTHR30273:SF2">
    <property type="entry name" value="PROTEIN FECR"/>
    <property type="match status" value="1"/>
</dbReference>
<keyword evidence="1" id="KW-0812">Transmembrane</keyword>
<dbReference type="InterPro" id="IPR006860">
    <property type="entry name" value="FecR"/>
</dbReference>
<dbReference type="InterPro" id="IPR012373">
    <property type="entry name" value="Ferrdict_sens_TM"/>
</dbReference>
<evidence type="ECO:0000256" key="1">
    <source>
        <dbReference type="SAM" id="Phobius"/>
    </source>
</evidence>
<dbReference type="Proteomes" id="UP000058599">
    <property type="component" value="Chromosome"/>
</dbReference>
<dbReference type="KEGG" id="sgi:SGRAN_1203"/>
<sequence>MKAVQNDNQPDRHEEAALWCISLAEGELPPGEREAFDRWMQDDRNAAAFQAVVRTWETADSAAHLPEAIGMRSAALESYRTVHRRRWARRPGTRFGGARSWWAGGIAAALLLAVTSLFMLGHSARPYQTDVGERRVALLDDRSKLSLDADSLVEVDMTDKQRELTLVRGRARFDVAKDPLRPFTVVVGDKMVVATGTSFSVEMIGKELRVLLYHGRVSVLDRGDPAHARKELQMEPGQEMIAPIGARAKPTLVSFDPERSASWETGQLSFGDEPLALAAARMNRYSDRKLVLGDAKVAGVRVNGVFTAGDTAAFVEGVTRMNPVRAEYAAGQITLKTVP</sequence>
<evidence type="ECO:0000259" key="2">
    <source>
        <dbReference type="Pfam" id="PF04773"/>
    </source>
</evidence>
<evidence type="ECO:0000313" key="5">
    <source>
        <dbReference type="Proteomes" id="UP000058599"/>
    </source>
</evidence>
<proteinExistence type="predicted"/>
<name>A0AA86L2A9_9SPHN</name>
<reference evidence="4 5" key="1">
    <citation type="journal article" date="2016" name="BMC Genomics">
        <title>Genomic analysis of the nitrate-respiring Sphingopyxis granuli (formerly Sphingomonas macrogoltabida) strain TFA.</title>
        <authorList>
            <person name="Garcia-Romero I."/>
            <person name="Perez-Pulido A.J."/>
            <person name="Gonzalez-Flores Y.E."/>
            <person name="Reyes-Ramirez F."/>
            <person name="Santero E."/>
            <person name="Floriano B."/>
        </authorList>
    </citation>
    <scope>NUCLEOTIDE SEQUENCE [LARGE SCALE GENOMIC DNA]</scope>
    <source>
        <strain evidence="4 5">TFA</strain>
    </source>
</reference>
<dbReference type="PANTHER" id="PTHR30273">
    <property type="entry name" value="PERIPLASMIC SIGNAL SENSOR AND SIGMA FACTOR ACTIVATOR FECR-RELATED"/>
    <property type="match status" value="1"/>
</dbReference>
<dbReference type="PIRSF" id="PIRSF018266">
    <property type="entry name" value="FecR"/>
    <property type="match status" value="1"/>
</dbReference>
<feature type="domain" description="FecR N-terminal" evidence="3">
    <location>
        <begin position="14"/>
        <end position="54"/>
    </location>
</feature>
<dbReference type="EMBL" id="CP012199">
    <property type="protein sequence ID" value="AMG73596.1"/>
    <property type="molecule type" value="Genomic_DNA"/>
</dbReference>
<accession>A0AA86L2A9</accession>
<evidence type="ECO:0000313" key="4">
    <source>
        <dbReference type="EMBL" id="AMG73596.1"/>
    </source>
</evidence>
<dbReference type="Gene3D" id="2.60.120.1440">
    <property type="match status" value="1"/>
</dbReference>
<gene>
    <name evidence="4" type="ORF">SGRAN_1203</name>
</gene>
<keyword evidence="1" id="KW-1133">Transmembrane helix</keyword>
<dbReference type="Pfam" id="PF04773">
    <property type="entry name" value="FecR"/>
    <property type="match status" value="1"/>
</dbReference>
<protein>
    <submittedName>
        <fullName evidence="4">Anti-FecI sigma factor FecR</fullName>
    </submittedName>
</protein>
<organism evidence="4 5">
    <name type="scientific">Sphingopyxis granuli</name>
    <dbReference type="NCBI Taxonomy" id="267128"/>
    <lineage>
        <taxon>Bacteria</taxon>
        <taxon>Pseudomonadati</taxon>
        <taxon>Pseudomonadota</taxon>
        <taxon>Alphaproteobacteria</taxon>
        <taxon>Sphingomonadales</taxon>
        <taxon>Sphingomonadaceae</taxon>
        <taxon>Sphingopyxis</taxon>
    </lineage>
</organism>
<evidence type="ECO:0000259" key="3">
    <source>
        <dbReference type="Pfam" id="PF16220"/>
    </source>
</evidence>
<dbReference type="InterPro" id="IPR032623">
    <property type="entry name" value="FecR_N"/>
</dbReference>
<dbReference type="GO" id="GO:0016989">
    <property type="term" value="F:sigma factor antagonist activity"/>
    <property type="evidence" value="ECO:0007669"/>
    <property type="project" value="TreeGrafter"/>
</dbReference>